<keyword evidence="10 12" id="KW-0560">Oxidoreductase</keyword>
<evidence type="ECO:0000259" key="13">
    <source>
        <dbReference type="Pfam" id="PF08491"/>
    </source>
</evidence>
<evidence type="ECO:0000256" key="2">
    <source>
        <dbReference type="ARBA" id="ARBA00004141"/>
    </source>
</evidence>
<dbReference type="Pfam" id="PF08491">
    <property type="entry name" value="SE"/>
    <property type="match status" value="1"/>
</dbReference>
<evidence type="ECO:0000256" key="5">
    <source>
        <dbReference type="ARBA" id="ARBA00012312"/>
    </source>
</evidence>
<sequence>MADQFLPGIVMASILVFLLLIRFRGCRRKAHLAPGNRSSCSIRDGKGGTGTDVIIVGAGVAGSALARVHVIERDLSEPDRIVGEILHPRGYLKLLELGLEECVDEIDAQRVAGYALFKDRKSTRLAYPLEKHHEDVAGRSFRNGCFVQRMREKAISLHNVQLEQGIVTPLIEENGTVERVVYKTNSGEEQREAFAPLTIVCDGAFSNLRRTLCSPKVDVPSLCVGMVLENCQLPFSNYGYIILGDPSIILFYPISSTEVRCLVDVPGNKIPSVATGEMENFLKTVVAPQVPTELHDPFIEAIDKGSFRSVPNKSMSVAPHPTPGALLLGDAFNMRHPLTKGGMTVALSDIVVLCDLLRPIPDLHDAASLCKYLESFYTLRKVVKESDFNMLVTLIV</sequence>
<dbReference type="PANTHER" id="PTHR10835:SF0">
    <property type="entry name" value="SQUALENE MONOOXYGENASE"/>
    <property type="match status" value="1"/>
</dbReference>
<dbReference type="SUPFAM" id="SSF51905">
    <property type="entry name" value="FAD/NAD(P)-binding domain"/>
    <property type="match status" value="1"/>
</dbReference>
<dbReference type="PRINTS" id="PR00420">
    <property type="entry name" value="RNGMNOXGNASE"/>
</dbReference>
<keyword evidence="9 12" id="KW-1133">Transmembrane helix</keyword>
<evidence type="ECO:0000256" key="10">
    <source>
        <dbReference type="ARBA" id="ARBA00023002"/>
    </source>
</evidence>
<dbReference type="FunFam" id="3.50.50.60:FF:000074">
    <property type="entry name" value="Squalene monooxygenase 2"/>
    <property type="match status" value="1"/>
</dbReference>
<comment type="subcellular location">
    <subcellularLocation>
        <location evidence="2 12">Membrane</location>
        <topology evidence="2 12">Multi-pass membrane protein</topology>
    </subcellularLocation>
</comment>
<dbReference type="GO" id="GO:0004506">
    <property type="term" value="F:squalene monooxygenase activity"/>
    <property type="evidence" value="ECO:0007669"/>
    <property type="project" value="UniProtKB-UniRule"/>
</dbReference>
<comment type="similarity">
    <text evidence="4 12">Belongs to the squalene monooxygenase family.</text>
</comment>
<dbReference type="GO" id="GO:0005783">
    <property type="term" value="C:endoplasmic reticulum"/>
    <property type="evidence" value="ECO:0007669"/>
    <property type="project" value="TreeGrafter"/>
</dbReference>
<comment type="cofactor">
    <cofactor evidence="1 12">
        <name>FAD</name>
        <dbReference type="ChEBI" id="CHEBI:57692"/>
    </cofactor>
</comment>
<dbReference type="InterPro" id="IPR036188">
    <property type="entry name" value="FAD/NAD-bd_sf"/>
</dbReference>
<dbReference type="PANTHER" id="PTHR10835">
    <property type="entry name" value="SQUALENE MONOOXYGENASE"/>
    <property type="match status" value="1"/>
</dbReference>
<dbReference type="InterPro" id="IPR013698">
    <property type="entry name" value="Squalene_epoxidase"/>
</dbReference>
<evidence type="ECO:0000256" key="3">
    <source>
        <dbReference type="ARBA" id="ARBA00005018"/>
    </source>
</evidence>
<evidence type="ECO:0000256" key="1">
    <source>
        <dbReference type="ARBA" id="ARBA00001974"/>
    </source>
</evidence>
<feature type="domain" description="Squalene epoxidase" evidence="13">
    <location>
        <begin position="194"/>
        <end position="384"/>
    </location>
</feature>
<dbReference type="UniPathway" id="UPA00767">
    <property type="reaction ID" value="UER00752"/>
</dbReference>
<dbReference type="EC" id="1.14.14.17" evidence="5 12"/>
<proteinExistence type="inferred from homology"/>
<feature type="transmembrane region" description="Helical" evidence="12">
    <location>
        <begin position="6"/>
        <end position="23"/>
    </location>
</feature>
<protein>
    <recommendedName>
        <fullName evidence="5 12">Squalene monooxygenase</fullName>
        <ecNumber evidence="5 12">1.14.14.17</ecNumber>
    </recommendedName>
</protein>
<evidence type="ECO:0000256" key="9">
    <source>
        <dbReference type="ARBA" id="ARBA00022989"/>
    </source>
</evidence>
<keyword evidence="15" id="KW-1185">Reference proteome</keyword>
<evidence type="ECO:0000313" key="15">
    <source>
        <dbReference type="Proteomes" id="UP000734854"/>
    </source>
</evidence>
<dbReference type="GO" id="GO:0016020">
    <property type="term" value="C:membrane"/>
    <property type="evidence" value="ECO:0007669"/>
    <property type="project" value="UniProtKB-SubCell"/>
</dbReference>
<reference evidence="14 15" key="1">
    <citation type="submission" date="2020-08" db="EMBL/GenBank/DDBJ databases">
        <title>Plant Genome Project.</title>
        <authorList>
            <person name="Zhang R.-G."/>
        </authorList>
    </citation>
    <scope>NUCLEOTIDE SEQUENCE [LARGE SCALE GENOMIC DNA]</scope>
    <source>
        <tissue evidence="14">Rhizome</tissue>
    </source>
</reference>
<dbReference type="GO" id="GO:0016126">
    <property type="term" value="P:sterol biosynthetic process"/>
    <property type="evidence" value="ECO:0007669"/>
    <property type="project" value="UniProtKB-UniRule"/>
</dbReference>
<organism evidence="14 15">
    <name type="scientific">Zingiber officinale</name>
    <name type="common">Ginger</name>
    <name type="synonym">Amomum zingiber</name>
    <dbReference type="NCBI Taxonomy" id="94328"/>
    <lineage>
        <taxon>Eukaryota</taxon>
        <taxon>Viridiplantae</taxon>
        <taxon>Streptophyta</taxon>
        <taxon>Embryophyta</taxon>
        <taxon>Tracheophyta</taxon>
        <taxon>Spermatophyta</taxon>
        <taxon>Magnoliopsida</taxon>
        <taxon>Liliopsida</taxon>
        <taxon>Zingiberales</taxon>
        <taxon>Zingiberaceae</taxon>
        <taxon>Zingiber</taxon>
    </lineage>
</organism>
<dbReference type="GO" id="GO:0050660">
    <property type="term" value="F:flavin adenine dinucleotide binding"/>
    <property type="evidence" value="ECO:0007669"/>
    <property type="project" value="UniProtKB-UniRule"/>
</dbReference>
<comment type="pathway">
    <text evidence="3">Terpene metabolism; lanosterol biosynthesis; lanosterol from farnesyl diphosphate: step 2/3.</text>
</comment>
<evidence type="ECO:0000256" key="11">
    <source>
        <dbReference type="ARBA" id="ARBA00023136"/>
    </source>
</evidence>
<evidence type="ECO:0000256" key="6">
    <source>
        <dbReference type="ARBA" id="ARBA00022630"/>
    </source>
</evidence>
<comment type="caution">
    <text evidence="12">Lacks conserved residue(s) required for the propagation of feature annotation.</text>
</comment>
<gene>
    <name evidence="14" type="ORF">ZIOFF_017279</name>
</gene>
<comment type="caution">
    <text evidence="14">The sequence shown here is derived from an EMBL/GenBank/DDBJ whole genome shotgun (WGS) entry which is preliminary data.</text>
</comment>
<dbReference type="AlphaFoldDB" id="A0A8J5HBJ7"/>
<evidence type="ECO:0000256" key="8">
    <source>
        <dbReference type="ARBA" id="ARBA00022827"/>
    </source>
</evidence>
<keyword evidence="6 12" id="KW-0285">Flavoprotein</keyword>
<evidence type="ECO:0000256" key="12">
    <source>
        <dbReference type="RuleBase" id="RU367121"/>
    </source>
</evidence>
<accession>A0A8J5HBJ7</accession>
<evidence type="ECO:0000256" key="7">
    <source>
        <dbReference type="ARBA" id="ARBA00022692"/>
    </source>
</evidence>
<dbReference type="Gene3D" id="3.50.50.60">
    <property type="entry name" value="FAD/NAD(P)-binding domain"/>
    <property type="match status" value="1"/>
</dbReference>
<comment type="function">
    <text evidence="12">Catalyzes the stereospecific oxidation of squalene to (S)-2,3-epoxysqualene, and is considered to be a rate-limiting enzyme in steroid biosynthesis.</text>
</comment>
<evidence type="ECO:0000256" key="4">
    <source>
        <dbReference type="ARBA" id="ARBA00008802"/>
    </source>
</evidence>
<dbReference type="GO" id="GO:0009725">
    <property type="term" value="P:response to hormone"/>
    <property type="evidence" value="ECO:0007669"/>
    <property type="project" value="UniProtKB-ARBA"/>
</dbReference>
<keyword evidence="8 12" id="KW-0274">FAD</keyword>
<dbReference type="InterPro" id="IPR040125">
    <property type="entry name" value="Squalene_monox"/>
</dbReference>
<keyword evidence="7 12" id="KW-0812">Transmembrane</keyword>
<name>A0A8J5HBJ7_ZINOF</name>
<dbReference type="EMBL" id="JACMSC010000005">
    <property type="protein sequence ID" value="KAG6520241.1"/>
    <property type="molecule type" value="Genomic_DNA"/>
</dbReference>
<comment type="catalytic activity">
    <reaction evidence="12">
        <text>squalene + reduced [NADPH--hemoprotein reductase] + O2 = (S)-2,3-epoxysqualene + oxidized [NADPH--hemoprotein reductase] + H2O + H(+)</text>
        <dbReference type="Rhea" id="RHEA:25282"/>
        <dbReference type="Rhea" id="RHEA-COMP:11964"/>
        <dbReference type="Rhea" id="RHEA-COMP:11965"/>
        <dbReference type="ChEBI" id="CHEBI:15377"/>
        <dbReference type="ChEBI" id="CHEBI:15378"/>
        <dbReference type="ChEBI" id="CHEBI:15379"/>
        <dbReference type="ChEBI" id="CHEBI:15440"/>
        <dbReference type="ChEBI" id="CHEBI:15441"/>
        <dbReference type="ChEBI" id="CHEBI:57618"/>
        <dbReference type="ChEBI" id="CHEBI:58210"/>
        <dbReference type="EC" id="1.14.14.17"/>
    </reaction>
</comment>
<keyword evidence="11 12" id="KW-0472">Membrane</keyword>
<dbReference type="Proteomes" id="UP000734854">
    <property type="component" value="Unassembled WGS sequence"/>
</dbReference>
<evidence type="ECO:0000313" key="14">
    <source>
        <dbReference type="EMBL" id="KAG6520241.1"/>
    </source>
</evidence>